<proteinExistence type="predicted"/>
<accession>A0A443L362</accession>
<dbReference type="AlphaFoldDB" id="A0A443L362"/>
<dbReference type="Pfam" id="PF04860">
    <property type="entry name" value="Phage_portal"/>
    <property type="match status" value="1"/>
</dbReference>
<sequence>MKLPILNFRNQTNDPPEKGSVESFFPDGNDAQIMEGLLDGNGEWISAERALRNSDLFAIVLQLSSDLANVRLTADKKKNQGIIDNPSTNANKFGFWQAMFAQLLLGGEAFAYRWRNANGADMKWEYLRPSQVYTYYYEYENGMYYNITFDDPSIEPKLFEPQTNVIHLKLLSMDGGRTGISPLYSLGREFKIQKASDNLTLKSLKNYLSTSGVLTIKGGGLLSDKDKASRSRSFMRRSRGGGPVVLDDLETFTPLEIKSNVAQLLSQTDWTSKQFAKVFGLPDSYVGGQGDQQSSIQQISGMYASALNRYISPVVSELAYKLTDNIKINLRPAIDPLGDSYLTSINLATRYGTLAQNQAVYILQQAGYIPENLPEPKNMQPVITNVNGVDTNREAEPEEGGG</sequence>
<dbReference type="Proteomes" id="UP000285859">
    <property type="component" value="Unassembled WGS sequence"/>
</dbReference>
<dbReference type="InterPro" id="IPR006427">
    <property type="entry name" value="Portal_HK97"/>
</dbReference>
<comment type="caution">
    <text evidence="2">The sequence shown here is derived from an EMBL/GenBank/DDBJ whole genome shotgun (WGS) entry which is preliminary data.</text>
</comment>
<dbReference type="RefSeq" id="WP_128268202.1">
    <property type="nucleotide sequence ID" value="NZ_JACCJA010000049.1"/>
</dbReference>
<evidence type="ECO:0000256" key="1">
    <source>
        <dbReference type="SAM" id="MobiDB-lite"/>
    </source>
</evidence>
<gene>
    <name evidence="2" type="ORF">EO246_12900</name>
</gene>
<evidence type="ECO:0000313" key="3">
    <source>
        <dbReference type="Proteomes" id="UP000285859"/>
    </source>
</evidence>
<evidence type="ECO:0000313" key="2">
    <source>
        <dbReference type="EMBL" id="RWR43624.1"/>
    </source>
</evidence>
<organism evidence="2 3">
    <name type="scientific">Lactococcus lactis</name>
    <dbReference type="NCBI Taxonomy" id="1358"/>
    <lineage>
        <taxon>Bacteria</taxon>
        <taxon>Bacillati</taxon>
        <taxon>Bacillota</taxon>
        <taxon>Bacilli</taxon>
        <taxon>Lactobacillales</taxon>
        <taxon>Streptococcaceae</taxon>
        <taxon>Lactococcus</taxon>
    </lineage>
</organism>
<feature type="region of interest" description="Disordered" evidence="1">
    <location>
        <begin position="1"/>
        <end position="20"/>
    </location>
</feature>
<dbReference type="NCBIfam" id="TIGR01537">
    <property type="entry name" value="portal_HK97"/>
    <property type="match status" value="1"/>
</dbReference>
<reference evidence="2 3" key="1">
    <citation type="submission" date="2019-01" db="EMBL/GenBank/DDBJ databases">
        <title>Whole genome sequence of Lactococcus lactis isolated from cow milk.</title>
        <authorList>
            <person name="Sundararaman A."/>
            <person name="Tamang J.-P."/>
            <person name="Halami P."/>
        </authorList>
    </citation>
    <scope>NUCLEOTIDE SEQUENCE [LARGE SCALE GENOMIC DNA]</scope>
    <source>
        <strain evidence="2 3">C2D</strain>
    </source>
</reference>
<dbReference type="EMBL" id="SAXH01000051">
    <property type="protein sequence ID" value="RWR43624.1"/>
    <property type="molecule type" value="Genomic_DNA"/>
</dbReference>
<name>A0A443L362_9LACT</name>
<dbReference type="InterPro" id="IPR006944">
    <property type="entry name" value="Phage/GTA_portal"/>
</dbReference>
<protein>
    <submittedName>
        <fullName evidence="2">Phage portal protein</fullName>
    </submittedName>
</protein>